<comment type="subcellular location">
    <subcellularLocation>
        <location evidence="1 7">Cell membrane</location>
        <topology evidence="1 7">Multi-pass membrane protein</topology>
    </subcellularLocation>
</comment>
<feature type="transmembrane region" description="Helical" evidence="7">
    <location>
        <begin position="216"/>
        <end position="239"/>
    </location>
</feature>
<keyword evidence="6 7" id="KW-0472">Membrane</keyword>
<dbReference type="PANTHER" id="PTHR30193">
    <property type="entry name" value="ABC TRANSPORTER PERMEASE PROTEIN"/>
    <property type="match status" value="1"/>
</dbReference>
<evidence type="ECO:0000256" key="3">
    <source>
        <dbReference type="ARBA" id="ARBA00022475"/>
    </source>
</evidence>
<dbReference type="CDD" id="cd06261">
    <property type="entry name" value="TM_PBP2"/>
    <property type="match status" value="1"/>
</dbReference>
<dbReference type="Proteomes" id="UP001230908">
    <property type="component" value="Unassembled WGS sequence"/>
</dbReference>
<dbReference type="RefSeq" id="WP_308711753.1">
    <property type="nucleotide sequence ID" value="NZ_JAVHUY010000006.1"/>
</dbReference>
<feature type="transmembrane region" description="Helical" evidence="7">
    <location>
        <begin position="62"/>
        <end position="85"/>
    </location>
</feature>
<dbReference type="SUPFAM" id="SSF161098">
    <property type="entry name" value="MetI-like"/>
    <property type="match status" value="1"/>
</dbReference>
<dbReference type="Gene3D" id="1.10.3720.10">
    <property type="entry name" value="MetI-like"/>
    <property type="match status" value="1"/>
</dbReference>
<gene>
    <name evidence="10" type="ORF">RB614_08080</name>
</gene>
<reference evidence="10 11" key="1">
    <citation type="submission" date="2023-08" db="EMBL/GenBank/DDBJ databases">
        <title>Phytohabitans sansha sp. nov., isolated from marine sediment.</title>
        <authorList>
            <person name="Zhao Y."/>
            <person name="Yi K."/>
        </authorList>
    </citation>
    <scope>NUCLEOTIDE SEQUENCE [LARGE SCALE GENOMIC DNA]</scope>
    <source>
        <strain evidence="10 11">ZYX-F-186</strain>
    </source>
</reference>
<protein>
    <submittedName>
        <fullName evidence="10">Sugar ABC transporter permease</fullName>
    </submittedName>
</protein>
<evidence type="ECO:0000256" key="5">
    <source>
        <dbReference type="ARBA" id="ARBA00022989"/>
    </source>
</evidence>
<evidence type="ECO:0000256" key="1">
    <source>
        <dbReference type="ARBA" id="ARBA00004651"/>
    </source>
</evidence>
<feature type="region of interest" description="Disordered" evidence="8">
    <location>
        <begin position="1"/>
        <end position="26"/>
    </location>
</feature>
<comment type="similarity">
    <text evidence="7">Belongs to the binding-protein-dependent transport system permease family.</text>
</comment>
<dbReference type="InterPro" id="IPR000515">
    <property type="entry name" value="MetI-like"/>
</dbReference>
<evidence type="ECO:0000313" key="11">
    <source>
        <dbReference type="Proteomes" id="UP001230908"/>
    </source>
</evidence>
<feature type="transmembrane region" description="Helical" evidence="7">
    <location>
        <begin position="274"/>
        <end position="296"/>
    </location>
</feature>
<feature type="transmembrane region" description="Helical" evidence="7">
    <location>
        <begin position="127"/>
        <end position="149"/>
    </location>
</feature>
<comment type="caution">
    <text evidence="10">The sequence shown here is derived from an EMBL/GenBank/DDBJ whole genome shotgun (WGS) entry which is preliminary data.</text>
</comment>
<dbReference type="InterPro" id="IPR035906">
    <property type="entry name" value="MetI-like_sf"/>
</dbReference>
<evidence type="ECO:0000256" key="2">
    <source>
        <dbReference type="ARBA" id="ARBA00022448"/>
    </source>
</evidence>
<feature type="region of interest" description="Disordered" evidence="8">
    <location>
        <begin position="35"/>
        <end position="54"/>
    </location>
</feature>
<feature type="transmembrane region" description="Helical" evidence="7">
    <location>
        <begin position="323"/>
        <end position="342"/>
    </location>
</feature>
<dbReference type="InterPro" id="IPR051393">
    <property type="entry name" value="ABC_transporter_permease"/>
</dbReference>
<organism evidence="10 11">
    <name type="scientific">Phytohabitans maris</name>
    <dbReference type="NCBI Taxonomy" id="3071409"/>
    <lineage>
        <taxon>Bacteria</taxon>
        <taxon>Bacillati</taxon>
        <taxon>Actinomycetota</taxon>
        <taxon>Actinomycetes</taxon>
        <taxon>Micromonosporales</taxon>
        <taxon>Micromonosporaceae</taxon>
    </lineage>
</organism>
<evidence type="ECO:0000313" key="10">
    <source>
        <dbReference type="EMBL" id="MDQ7904480.1"/>
    </source>
</evidence>
<keyword evidence="5 7" id="KW-1133">Transmembrane helix</keyword>
<feature type="domain" description="ABC transmembrane type-1" evidence="9">
    <location>
        <begin position="124"/>
        <end position="343"/>
    </location>
</feature>
<evidence type="ECO:0000256" key="4">
    <source>
        <dbReference type="ARBA" id="ARBA00022692"/>
    </source>
</evidence>
<evidence type="ECO:0000259" key="9">
    <source>
        <dbReference type="PROSITE" id="PS50928"/>
    </source>
</evidence>
<keyword evidence="3" id="KW-1003">Cell membrane</keyword>
<evidence type="ECO:0000256" key="7">
    <source>
        <dbReference type="RuleBase" id="RU363032"/>
    </source>
</evidence>
<name>A0ABU0ZBQ7_9ACTN</name>
<dbReference type="PROSITE" id="PS50928">
    <property type="entry name" value="ABC_TM1"/>
    <property type="match status" value="1"/>
</dbReference>
<accession>A0ABU0ZBQ7</accession>
<dbReference type="PANTHER" id="PTHR30193:SF42">
    <property type="entry name" value="ABC TRANSPORTER PERMEASE PROTEIN"/>
    <property type="match status" value="1"/>
</dbReference>
<evidence type="ECO:0000256" key="8">
    <source>
        <dbReference type="SAM" id="MobiDB-lite"/>
    </source>
</evidence>
<keyword evidence="11" id="KW-1185">Reference proteome</keyword>
<feature type="transmembrane region" description="Helical" evidence="7">
    <location>
        <begin position="161"/>
        <end position="181"/>
    </location>
</feature>
<proteinExistence type="inferred from homology"/>
<evidence type="ECO:0000256" key="6">
    <source>
        <dbReference type="ARBA" id="ARBA00023136"/>
    </source>
</evidence>
<keyword evidence="4 7" id="KW-0812">Transmembrane</keyword>
<sequence>MSGPFRIPGAGQPGGEGPHGLELIGTTPAHRPRHAQAGVEGDWLHRPPEPVRRSPRVRRVPGWLAGLGLMSPSLVLIGVFVYGFIGWNVRVSFTSWQGLTPVYDFVGLDNYRALWNDARWRTDARNILIFTTVFVLGALALGFVMALLLEKGAKGEAFYRGVFLFPMAISFIATAIVWRWLLDNGSGGDTAGLNQLFADLGLGFLRSDWHKSDSSWAIAAVALPAGWALSGYVMALFLAGMRAIPDTFRESARIDGASEWQVLWYVMRPALRPVTFSAVLILIHISLKTFDLIYALDQGNLKIDTPSLYMWFTTFDGGFYDRGATIATVLLIGVALIIGPYIRHWLRSERR</sequence>
<keyword evidence="2 7" id="KW-0813">Transport</keyword>
<feature type="compositionally biased region" description="Basic and acidic residues" evidence="8">
    <location>
        <begin position="42"/>
        <end position="52"/>
    </location>
</feature>
<dbReference type="Pfam" id="PF00528">
    <property type="entry name" value="BPD_transp_1"/>
    <property type="match status" value="1"/>
</dbReference>
<dbReference type="EMBL" id="JAVHUY010000006">
    <property type="protein sequence ID" value="MDQ7904480.1"/>
    <property type="molecule type" value="Genomic_DNA"/>
</dbReference>